<feature type="transmembrane region" description="Helical" evidence="1">
    <location>
        <begin position="29"/>
        <end position="49"/>
    </location>
</feature>
<sequence length="142" mass="17108">MANFFDWFTEMLLGDLGGYALEFTRSNTSLIFVLACMYGLVLAYARMILKKYLPKKLKEYVESRRQECSKGKEKLIISTITKEWEEKLEKMPWYIIVPTKNELWVQFPDKNYRLTKQLPFRKEKKFMNDSELIRYWLHKEGA</sequence>
<dbReference type="RefSeq" id="WP_188633304.1">
    <property type="nucleotide sequence ID" value="NZ_BMNQ01000037.1"/>
</dbReference>
<evidence type="ECO:0000256" key="1">
    <source>
        <dbReference type="SAM" id="Phobius"/>
    </source>
</evidence>
<dbReference type="EMBL" id="BMNQ01000037">
    <property type="protein sequence ID" value="GGK00644.1"/>
    <property type="molecule type" value="Genomic_DNA"/>
</dbReference>
<reference evidence="2" key="2">
    <citation type="submission" date="2020-09" db="EMBL/GenBank/DDBJ databases">
        <authorList>
            <person name="Sun Q."/>
            <person name="Ohkuma M."/>
        </authorList>
    </citation>
    <scope>NUCLEOTIDE SEQUENCE</scope>
    <source>
        <strain evidence="2">JCM 12580</strain>
    </source>
</reference>
<name>A0A917PZ19_9BACI</name>
<evidence type="ECO:0000313" key="2">
    <source>
        <dbReference type="EMBL" id="GGK00644.1"/>
    </source>
</evidence>
<organism evidence="2 3">
    <name type="scientific">Lentibacillus kapialis</name>
    <dbReference type="NCBI Taxonomy" id="340214"/>
    <lineage>
        <taxon>Bacteria</taxon>
        <taxon>Bacillati</taxon>
        <taxon>Bacillota</taxon>
        <taxon>Bacilli</taxon>
        <taxon>Bacillales</taxon>
        <taxon>Bacillaceae</taxon>
        <taxon>Lentibacillus</taxon>
    </lineage>
</organism>
<dbReference type="AlphaFoldDB" id="A0A917PZ19"/>
<keyword evidence="1" id="KW-0812">Transmembrane</keyword>
<protein>
    <submittedName>
        <fullName evidence="2">Uncharacterized protein</fullName>
    </submittedName>
</protein>
<comment type="caution">
    <text evidence="2">The sequence shown here is derived from an EMBL/GenBank/DDBJ whole genome shotgun (WGS) entry which is preliminary data.</text>
</comment>
<keyword evidence="1" id="KW-0472">Membrane</keyword>
<reference evidence="2" key="1">
    <citation type="journal article" date="2014" name="Int. J. Syst. Evol. Microbiol.">
        <title>Complete genome sequence of Corynebacterium casei LMG S-19264T (=DSM 44701T), isolated from a smear-ripened cheese.</title>
        <authorList>
            <consortium name="US DOE Joint Genome Institute (JGI-PGF)"/>
            <person name="Walter F."/>
            <person name="Albersmeier A."/>
            <person name="Kalinowski J."/>
            <person name="Ruckert C."/>
        </authorList>
    </citation>
    <scope>NUCLEOTIDE SEQUENCE</scope>
    <source>
        <strain evidence="2">JCM 12580</strain>
    </source>
</reference>
<proteinExistence type="predicted"/>
<gene>
    <name evidence="2" type="ORF">GCM10007063_23650</name>
</gene>
<keyword evidence="1" id="KW-1133">Transmembrane helix</keyword>
<dbReference type="Proteomes" id="UP000658382">
    <property type="component" value="Unassembled WGS sequence"/>
</dbReference>
<accession>A0A917PZ19</accession>
<evidence type="ECO:0000313" key="3">
    <source>
        <dbReference type="Proteomes" id="UP000658382"/>
    </source>
</evidence>
<keyword evidence="3" id="KW-1185">Reference proteome</keyword>